<protein>
    <submittedName>
        <fullName evidence="1">Uncharacterized protein</fullName>
    </submittedName>
</protein>
<gene>
    <name evidence="1" type="ORF">DSM107010_68200</name>
</gene>
<dbReference type="AlphaFoldDB" id="A0AB37U8I8"/>
<reference evidence="1 2" key="1">
    <citation type="journal article" date="2019" name="Genome Biol. Evol.">
        <title>Day and night: Metabolic profiles and evolutionary relationships of six axenic non-marine cyanobacteria.</title>
        <authorList>
            <person name="Will S.E."/>
            <person name="Henke P."/>
            <person name="Boedeker C."/>
            <person name="Huang S."/>
            <person name="Brinkmann H."/>
            <person name="Rohde M."/>
            <person name="Jarek M."/>
            <person name="Friedl T."/>
            <person name="Seufert S."/>
            <person name="Schumacher M."/>
            <person name="Overmann J."/>
            <person name="Neumann-Schaal M."/>
            <person name="Petersen J."/>
        </authorList>
    </citation>
    <scope>NUCLEOTIDE SEQUENCE [LARGE SCALE GENOMIC DNA]</scope>
    <source>
        <strain evidence="1 2">SAG 39.79</strain>
    </source>
</reference>
<accession>A0AB37U8I8</accession>
<sequence length="64" mass="7711">MGIYFRYSSDSLFTIASKSYYYEFGRFTRSRQEHYKEELEYFLKTGKQTGFSAPNDAKRLNKTR</sequence>
<name>A0AB37U8I8_9CYAN</name>
<evidence type="ECO:0000313" key="2">
    <source>
        <dbReference type="Proteomes" id="UP000282574"/>
    </source>
</evidence>
<keyword evidence="2" id="KW-1185">Reference proteome</keyword>
<comment type="caution">
    <text evidence="1">The sequence shown here is derived from an EMBL/GenBank/DDBJ whole genome shotgun (WGS) entry which is preliminary data.</text>
</comment>
<evidence type="ECO:0000313" key="1">
    <source>
        <dbReference type="EMBL" id="RUT00302.1"/>
    </source>
</evidence>
<dbReference type="Proteomes" id="UP000282574">
    <property type="component" value="Unassembled WGS sequence"/>
</dbReference>
<dbReference type="EMBL" id="RSCK01000148">
    <property type="protein sequence ID" value="RUT00302.1"/>
    <property type="molecule type" value="Genomic_DNA"/>
</dbReference>
<proteinExistence type="predicted"/>
<organism evidence="1 2">
    <name type="scientific">Chroococcidiopsis cubana SAG 39.79</name>
    <dbReference type="NCBI Taxonomy" id="388085"/>
    <lineage>
        <taxon>Bacteria</taxon>
        <taxon>Bacillati</taxon>
        <taxon>Cyanobacteriota</taxon>
        <taxon>Cyanophyceae</taxon>
        <taxon>Chroococcidiopsidales</taxon>
        <taxon>Chroococcidiopsidaceae</taxon>
        <taxon>Chroococcidiopsis</taxon>
    </lineage>
</organism>